<keyword evidence="5 10" id="KW-0678">Repressor</keyword>
<dbReference type="InterPro" id="IPR012270">
    <property type="entry name" value="CCR4-NOT_su3/5"/>
</dbReference>
<feature type="compositionally biased region" description="Low complexity" evidence="12">
    <location>
        <begin position="348"/>
        <end position="366"/>
    </location>
</feature>
<dbReference type="eggNOG" id="KOG2150">
    <property type="taxonomic scope" value="Eukaryota"/>
</dbReference>
<feature type="domain" description="NOT2/NOT3/NOT5 C-terminal" evidence="14">
    <location>
        <begin position="583"/>
        <end position="706"/>
    </location>
</feature>
<feature type="compositionally biased region" description="Low complexity" evidence="12">
    <location>
        <begin position="406"/>
        <end position="418"/>
    </location>
</feature>
<evidence type="ECO:0000256" key="5">
    <source>
        <dbReference type="ARBA" id="ARBA00022491"/>
    </source>
</evidence>
<evidence type="ECO:0000259" key="14">
    <source>
        <dbReference type="Pfam" id="PF04153"/>
    </source>
</evidence>
<comment type="similarity">
    <text evidence="3 10">Belongs to the CNOT2/3/5 family.</text>
</comment>
<evidence type="ECO:0000256" key="4">
    <source>
        <dbReference type="ARBA" id="ARBA00022490"/>
    </source>
</evidence>
<dbReference type="STRING" id="578462.A0A0L0SUT8"/>
<evidence type="ECO:0000313" key="15">
    <source>
        <dbReference type="EMBL" id="KNE66348.1"/>
    </source>
</evidence>
<dbReference type="OrthoDB" id="293823at2759"/>
<feature type="compositionally biased region" description="Polar residues" evidence="12">
    <location>
        <begin position="420"/>
        <end position="446"/>
    </location>
</feature>
<dbReference type="Pfam" id="PF04153">
    <property type="entry name" value="NOT2_3_5_C"/>
    <property type="match status" value="1"/>
</dbReference>
<feature type="region of interest" description="Disordered" evidence="12">
    <location>
        <begin position="255"/>
        <end position="447"/>
    </location>
</feature>
<evidence type="ECO:0000256" key="6">
    <source>
        <dbReference type="ARBA" id="ARBA00022553"/>
    </source>
</evidence>
<feature type="region of interest" description="Disordered" evidence="12">
    <location>
        <begin position="471"/>
        <end position="519"/>
    </location>
</feature>
<accession>A0A0L0SUT8</accession>
<keyword evidence="10" id="KW-0010">Activator</keyword>
<feature type="compositionally biased region" description="Low complexity" evidence="12">
    <location>
        <begin position="285"/>
        <end position="295"/>
    </location>
</feature>
<name>A0A0L0SUT8_ALLM3</name>
<dbReference type="InterPro" id="IPR007207">
    <property type="entry name" value="Not_N"/>
</dbReference>
<keyword evidence="16" id="KW-1185">Reference proteome</keyword>
<organism evidence="15 16">
    <name type="scientific">Allomyces macrogynus (strain ATCC 38327)</name>
    <name type="common">Allomyces javanicus var. macrogynus</name>
    <dbReference type="NCBI Taxonomy" id="578462"/>
    <lineage>
        <taxon>Eukaryota</taxon>
        <taxon>Fungi</taxon>
        <taxon>Fungi incertae sedis</taxon>
        <taxon>Blastocladiomycota</taxon>
        <taxon>Blastocladiomycetes</taxon>
        <taxon>Blastocladiales</taxon>
        <taxon>Blastocladiaceae</taxon>
        <taxon>Allomyces</taxon>
    </lineage>
</organism>
<dbReference type="InterPro" id="IPR007282">
    <property type="entry name" value="NOT2/3/5_C"/>
</dbReference>
<evidence type="ECO:0000256" key="2">
    <source>
        <dbReference type="ARBA" id="ARBA00004496"/>
    </source>
</evidence>
<evidence type="ECO:0000256" key="11">
    <source>
        <dbReference type="SAM" id="Coils"/>
    </source>
</evidence>
<keyword evidence="8 10" id="KW-0804">Transcription</keyword>
<dbReference type="OMA" id="YKPQTPY"/>
<feature type="coiled-coil region" evidence="11">
    <location>
        <begin position="124"/>
        <end position="219"/>
    </location>
</feature>
<comment type="function">
    <text evidence="10">Acts as component of the CCR4-NOT core complex, which in the nucleus seems to be a general transcription factor, and in the cytoplasm the major mRNA deadenylase involved in mRNA turnover. The NOT protein subcomplex negatively regulates the basal and activated transcription of many genes. Preferentially affects TC-type TATA element-dependent transcription. Could directly or indirectly inhibit component(s) of the general transcription machinery.</text>
</comment>
<dbReference type="GO" id="GO:0006355">
    <property type="term" value="P:regulation of DNA-templated transcription"/>
    <property type="evidence" value="ECO:0007669"/>
    <property type="project" value="InterPro"/>
</dbReference>
<evidence type="ECO:0000256" key="9">
    <source>
        <dbReference type="ARBA" id="ARBA00023242"/>
    </source>
</evidence>
<protein>
    <recommendedName>
        <fullName evidence="10">General negative regulator of transcription subunit</fullName>
    </recommendedName>
</protein>
<reference evidence="15 16" key="1">
    <citation type="submission" date="2009-11" db="EMBL/GenBank/DDBJ databases">
        <title>Annotation of Allomyces macrogynus ATCC 38327.</title>
        <authorList>
            <consortium name="The Broad Institute Genome Sequencing Platform"/>
            <person name="Russ C."/>
            <person name="Cuomo C."/>
            <person name="Burger G."/>
            <person name="Gray M.W."/>
            <person name="Holland P.W.H."/>
            <person name="King N."/>
            <person name="Lang F.B.F."/>
            <person name="Roger A.J."/>
            <person name="Ruiz-Trillo I."/>
            <person name="Young S.K."/>
            <person name="Zeng Q."/>
            <person name="Gargeya S."/>
            <person name="Fitzgerald M."/>
            <person name="Haas B."/>
            <person name="Abouelleil A."/>
            <person name="Alvarado L."/>
            <person name="Arachchi H.M."/>
            <person name="Berlin A."/>
            <person name="Chapman S.B."/>
            <person name="Gearin G."/>
            <person name="Goldberg J."/>
            <person name="Griggs A."/>
            <person name="Gujja S."/>
            <person name="Hansen M."/>
            <person name="Heiman D."/>
            <person name="Howarth C."/>
            <person name="Larimer J."/>
            <person name="Lui A."/>
            <person name="MacDonald P.J.P."/>
            <person name="McCowen C."/>
            <person name="Montmayeur A."/>
            <person name="Murphy C."/>
            <person name="Neiman D."/>
            <person name="Pearson M."/>
            <person name="Priest M."/>
            <person name="Roberts A."/>
            <person name="Saif S."/>
            <person name="Shea T."/>
            <person name="Sisk P."/>
            <person name="Stolte C."/>
            <person name="Sykes S."/>
            <person name="Wortman J."/>
            <person name="Nusbaum C."/>
            <person name="Birren B."/>
        </authorList>
    </citation>
    <scope>NUCLEOTIDE SEQUENCE [LARGE SCALE GENOMIC DNA]</scope>
    <source>
        <strain evidence="15 16">ATCC 38327</strain>
    </source>
</reference>
<dbReference type="EMBL" id="GG745350">
    <property type="protein sequence ID" value="KNE66348.1"/>
    <property type="molecule type" value="Genomic_DNA"/>
</dbReference>
<dbReference type="PANTHER" id="PTHR23326">
    <property type="entry name" value="CCR4 NOT-RELATED"/>
    <property type="match status" value="1"/>
</dbReference>
<feature type="compositionally biased region" description="Low complexity" evidence="12">
    <location>
        <begin position="471"/>
        <end position="495"/>
    </location>
</feature>
<dbReference type="Gene3D" id="2.30.30.1020">
    <property type="entry name" value="CCR4-NOT complex subunit 2/3/5, C-terminal domain"/>
    <property type="match status" value="1"/>
</dbReference>
<evidence type="ECO:0000256" key="10">
    <source>
        <dbReference type="PIRNR" id="PIRNR005290"/>
    </source>
</evidence>
<dbReference type="GO" id="GO:0000289">
    <property type="term" value="P:nuclear-transcribed mRNA poly(A) tail shortening"/>
    <property type="evidence" value="ECO:0007669"/>
    <property type="project" value="UniProtKB-ARBA"/>
</dbReference>
<evidence type="ECO:0000256" key="3">
    <source>
        <dbReference type="ARBA" id="ARBA00007682"/>
    </source>
</evidence>
<gene>
    <name evidence="15" type="ORF">AMAG_11491</name>
</gene>
<dbReference type="VEuPathDB" id="FungiDB:AMAG_11491"/>
<keyword evidence="11" id="KW-0175">Coiled coil</keyword>
<keyword evidence="6" id="KW-0597">Phosphoprotein</keyword>
<sequence length="712" mass="77240">MATRKMQMEIDKALKKVAEGVVDFEAAVDKLNTSANPTQREKYELELKKEIKKLQRSRDQIKTWINSSEIKDKRALLENRRLIETQMERFKAIEKELKTKAFSKEGLGLPDKIDPEVVKKQAAVDWINETVDRLNQQIDGLEAQQEQLQVAGGKRGKKSAAKEQMELLVRQIERHRKHIRKLEIALRMLENGFLEPDQIDEIKENVEYYLETYEDTEDDYLDVYDSLLLEEDVELFGTTILDDHLVPSLDKARSDEAELDHVPPATPSVTTTRKPASTPARKNGSTTTTPAATPALPTPSKPPSAAPSPKLARADQRSSTPTPTPTTPPAAVPPTVPPPPPKLTAWNQAAKQGTAQASTTAAAAAASRDETGSAPGTPASAMVSAAASRSASPSVRNETPKLSGLATPPGTAAAAVPPSKRSSPSSADVSTLGDSQSTSRGATPSTLGFDAHADAAELDMASSATAAGTASLSHAGTTDGDVDSAGASSDPVAPVLGKAEPTTLPAPGDEAEPAAAHAAAPVAPVAEPLDNRIPSSLADLVAAFQAARSRAFGARTGTSTADATVPLAPRPIPTMLDAALASAPMVADSERGKPYVPQRPYVTPGYYPQQPAAVLAHPALFERLELDTLFFMFYFQPGTYAQYMAARELKRQSWRYHKQYRTWFQRHNDPAAMTDEYELGTYLYFDHESAWRQQTRDQFKFEYRYLEDTDMA</sequence>
<reference evidence="16" key="2">
    <citation type="submission" date="2009-11" db="EMBL/GenBank/DDBJ databases">
        <title>The Genome Sequence of Allomyces macrogynus strain ATCC 38327.</title>
        <authorList>
            <consortium name="The Broad Institute Genome Sequencing Platform"/>
            <person name="Russ C."/>
            <person name="Cuomo C."/>
            <person name="Shea T."/>
            <person name="Young S.K."/>
            <person name="Zeng Q."/>
            <person name="Koehrsen M."/>
            <person name="Haas B."/>
            <person name="Borodovsky M."/>
            <person name="Guigo R."/>
            <person name="Alvarado L."/>
            <person name="Berlin A."/>
            <person name="Borenstein D."/>
            <person name="Chen Z."/>
            <person name="Engels R."/>
            <person name="Freedman E."/>
            <person name="Gellesch M."/>
            <person name="Goldberg J."/>
            <person name="Griggs A."/>
            <person name="Gujja S."/>
            <person name="Heiman D."/>
            <person name="Hepburn T."/>
            <person name="Howarth C."/>
            <person name="Jen D."/>
            <person name="Larson L."/>
            <person name="Lewis B."/>
            <person name="Mehta T."/>
            <person name="Park D."/>
            <person name="Pearson M."/>
            <person name="Roberts A."/>
            <person name="Saif S."/>
            <person name="Shenoy N."/>
            <person name="Sisk P."/>
            <person name="Stolte C."/>
            <person name="Sykes S."/>
            <person name="Walk T."/>
            <person name="White J."/>
            <person name="Yandava C."/>
            <person name="Burger G."/>
            <person name="Gray M.W."/>
            <person name="Holland P.W.H."/>
            <person name="King N."/>
            <person name="Lang F.B.F."/>
            <person name="Roger A.J."/>
            <person name="Ruiz-Trillo I."/>
            <person name="Lander E."/>
            <person name="Nusbaum C."/>
        </authorList>
    </citation>
    <scope>NUCLEOTIDE SEQUENCE [LARGE SCALE GENOMIC DNA]</scope>
    <source>
        <strain evidence="16">ATCC 38327</strain>
    </source>
</reference>
<feature type="compositionally biased region" description="Pro residues" evidence="12">
    <location>
        <begin position="322"/>
        <end position="342"/>
    </location>
</feature>
<dbReference type="GO" id="GO:0030015">
    <property type="term" value="C:CCR4-NOT core complex"/>
    <property type="evidence" value="ECO:0007669"/>
    <property type="project" value="UniProtKB-UniRule"/>
</dbReference>
<feature type="compositionally biased region" description="Pro residues" evidence="12">
    <location>
        <begin position="296"/>
        <end position="306"/>
    </location>
</feature>
<dbReference type="AlphaFoldDB" id="A0A0L0SUT8"/>
<keyword evidence="4 10" id="KW-0963">Cytoplasm</keyword>
<evidence type="ECO:0000256" key="12">
    <source>
        <dbReference type="SAM" id="MobiDB-lite"/>
    </source>
</evidence>
<evidence type="ECO:0000256" key="1">
    <source>
        <dbReference type="ARBA" id="ARBA00004123"/>
    </source>
</evidence>
<dbReference type="Pfam" id="PF04065">
    <property type="entry name" value="Not3"/>
    <property type="match status" value="1"/>
</dbReference>
<dbReference type="InterPro" id="IPR038635">
    <property type="entry name" value="CCR4-NOT_su2/3/5_C_sf"/>
</dbReference>
<evidence type="ECO:0000256" key="7">
    <source>
        <dbReference type="ARBA" id="ARBA00023015"/>
    </source>
</evidence>
<dbReference type="PIRSF" id="PIRSF005290">
    <property type="entry name" value="NOT_su_3_5"/>
    <property type="match status" value="1"/>
</dbReference>
<evidence type="ECO:0000256" key="8">
    <source>
        <dbReference type="ARBA" id="ARBA00023163"/>
    </source>
</evidence>
<evidence type="ECO:0000259" key="13">
    <source>
        <dbReference type="Pfam" id="PF04065"/>
    </source>
</evidence>
<proteinExistence type="inferred from homology"/>
<keyword evidence="7 10" id="KW-0805">Transcription regulation</keyword>
<feature type="compositionally biased region" description="Low complexity" evidence="12">
    <location>
        <begin position="505"/>
        <end position="519"/>
    </location>
</feature>
<keyword evidence="9 10" id="KW-0539">Nucleus</keyword>
<feature type="domain" description="CCR4-Not complex component Not N-terminal" evidence="13">
    <location>
        <begin position="3"/>
        <end position="229"/>
    </location>
</feature>
<dbReference type="InterPro" id="IPR040168">
    <property type="entry name" value="Not2/3/5"/>
</dbReference>
<evidence type="ECO:0000313" key="16">
    <source>
        <dbReference type="Proteomes" id="UP000054350"/>
    </source>
</evidence>
<dbReference type="GO" id="GO:0005634">
    <property type="term" value="C:nucleus"/>
    <property type="evidence" value="ECO:0007669"/>
    <property type="project" value="UniProtKB-SubCell"/>
</dbReference>
<comment type="subcellular location">
    <subcellularLocation>
        <location evidence="2 10">Cytoplasm</location>
    </subcellularLocation>
    <subcellularLocation>
        <location evidence="1 10">Nucleus</location>
    </subcellularLocation>
</comment>
<dbReference type="GO" id="GO:0000932">
    <property type="term" value="C:P-body"/>
    <property type="evidence" value="ECO:0007669"/>
    <property type="project" value="UniProtKB-UniRule"/>
</dbReference>
<feature type="compositionally biased region" description="Low complexity" evidence="12">
    <location>
        <begin position="378"/>
        <end position="396"/>
    </location>
</feature>
<dbReference type="Proteomes" id="UP000054350">
    <property type="component" value="Unassembled WGS sequence"/>
</dbReference>